<sequence>MDVSTGLVVVTSFQVKETINNLKRTKMWNEIASVARPAIRNTQTIRSQSLGRPIVPALVAQQRSFRSIPSLNKTKQQAKEEDHFHDRTILDPQRSEVSKTGTDEEVAGHQSAFDPSKPAPESSLEAAEQESKQEGKISNPLNVSPANKDVSHARDPQEGGPDHNAEKSGPSSRGWTRKHHLLCCLSSEYSLSAPDDVRHLGYMSAALKCSNGELLWNNYVWYSRGLHNGI</sequence>
<dbReference type="STRING" id="341663.Q0CI31"/>
<feature type="compositionally biased region" description="Basic and acidic residues" evidence="1">
    <location>
        <begin position="149"/>
        <end position="166"/>
    </location>
</feature>
<gene>
    <name evidence="2" type="ORF">ATEG_06653</name>
</gene>
<dbReference type="HOGENOM" id="CLU_1204567_0_0_1"/>
<evidence type="ECO:0000313" key="3">
    <source>
        <dbReference type="Proteomes" id="UP000007963"/>
    </source>
</evidence>
<feature type="compositionally biased region" description="Basic and acidic residues" evidence="1">
    <location>
        <begin position="77"/>
        <end position="97"/>
    </location>
</feature>
<dbReference type="GeneID" id="4322185"/>
<proteinExistence type="predicted"/>
<dbReference type="RefSeq" id="XP_001215831.1">
    <property type="nucleotide sequence ID" value="XM_001215831.1"/>
</dbReference>
<dbReference type="PANTHER" id="PTHR42090">
    <property type="match status" value="1"/>
</dbReference>
<dbReference type="EMBL" id="CH476602">
    <property type="protein sequence ID" value="EAU33197.1"/>
    <property type="molecule type" value="Genomic_DNA"/>
</dbReference>
<name>Q0CI31_ASPTN</name>
<dbReference type="PANTHER" id="PTHR42090:SF1">
    <property type="match status" value="1"/>
</dbReference>
<protein>
    <submittedName>
        <fullName evidence="2">Uncharacterized protein</fullName>
    </submittedName>
</protein>
<dbReference type="Proteomes" id="UP000007963">
    <property type="component" value="Unassembled WGS sequence"/>
</dbReference>
<dbReference type="AlphaFoldDB" id="Q0CI31"/>
<dbReference type="VEuPathDB" id="FungiDB:ATEG_06653"/>
<dbReference type="OrthoDB" id="4220319at2759"/>
<evidence type="ECO:0000256" key="1">
    <source>
        <dbReference type="SAM" id="MobiDB-lite"/>
    </source>
</evidence>
<accession>Q0CI31</accession>
<dbReference type="eggNOG" id="ENOG502SZQW">
    <property type="taxonomic scope" value="Eukaryota"/>
</dbReference>
<evidence type="ECO:0000313" key="2">
    <source>
        <dbReference type="EMBL" id="EAU33197.1"/>
    </source>
</evidence>
<dbReference type="OMA" id="IRNTQTI"/>
<reference evidence="3" key="1">
    <citation type="submission" date="2005-09" db="EMBL/GenBank/DDBJ databases">
        <title>Annotation of the Aspergillus terreus NIH2624 genome.</title>
        <authorList>
            <person name="Birren B.W."/>
            <person name="Lander E.S."/>
            <person name="Galagan J.E."/>
            <person name="Nusbaum C."/>
            <person name="Devon K."/>
            <person name="Henn M."/>
            <person name="Ma L.-J."/>
            <person name="Jaffe D.B."/>
            <person name="Butler J."/>
            <person name="Alvarez P."/>
            <person name="Gnerre S."/>
            <person name="Grabherr M."/>
            <person name="Kleber M."/>
            <person name="Mauceli E.W."/>
            <person name="Brockman W."/>
            <person name="Rounsley S."/>
            <person name="Young S.K."/>
            <person name="LaButti K."/>
            <person name="Pushparaj V."/>
            <person name="DeCaprio D."/>
            <person name="Crawford M."/>
            <person name="Koehrsen M."/>
            <person name="Engels R."/>
            <person name="Montgomery P."/>
            <person name="Pearson M."/>
            <person name="Howarth C."/>
            <person name="Larson L."/>
            <person name="Luoma S."/>
            <person name="White J."/>
            <person name="Alvarado L."/>
            <person name="Kodira C.D."/>
            <person name="Zeng Q."/>
            <person name="Oleary S."/>
            <person name="Yandava C."/>
            <person name="Denning D.W."/>
            <person name="Nierman W.C."/>
            <person name="Milne T."/>
            <person name="Madden K."/>
        </authorList>
    </citation>
    <scope>NUCLEOTIDE SEQUENCE [LARGE SCALE GENOMIC DNA]</scope>
    <source>
        <strain evidence="3">NIH 2624 / FGSC A1156</strain>
    </source>
</reference>
<feature type="region of interest" description="Disordered" evidence="1">
    <location>
        <begin position="66"/>
        <end position="175"/>
    </location>
</feature>
<feature type="compositionally biased region" description="Polar residues" evidence="1">
    <location>
        <begin position="66"/>
        <end position="75"/>
    </location>
</feature>
<organism evidence="2 3">
    <name type="scientific">Aspergillus terreus (strain NIH 2624 / FGSC A1156)</name>
    <dbReference type="NCBI Taxonomy" id="341663"/>
    <lineage>
        <taxon>Eukaryota</taxon>
        <taxon>Fungi</taxon>
        <taxon>Dikarya</taxon>
        <taxon>Ascomycota</taxon>
        <taxon>Pezizomycotina</taxon>
        <taxon>Eurotiomycetes</taxon>
        <taxon>Eurotiomycetidae</taxon>
        <taxon>Eurotiales</taxon>
        <taxon>Aspergillaceae</taxon>
        <taxon>Aspergillus</taxon>
        <taxon>Aspergillus subgen. Circumdati</taxon>
    </lineage>
</organism>